<sequence>MKTCILISLLFYTASAFKYNVHLEVSKAWDIMASFPREKCILQTGVDRNAANVALLNMDLPEDYPFKCFSKCIFVELGFYNPATDTFNSDRILKGLVGIPSGLVEECSEKHKGVRDQCERVFSVITCGIAKIQSLPPL</sequence>
<reference evidence="3" key="2">
    <citation type="submission" date="2019-08" db="EMBL/GenBank/DDBJ databases">
        <authorList>
            <consortium name="Photinus pyralis genome working group"/>
            <person name="Fallon T.R."/>
            <person name="Sander Lower S.E."/>
            <person name="Weng J.-K."/>
        </authorList>
    </citation>
    <scope>NUCLEOTIDE SEQUENCE</scope>
    <source>
        <strain evidence="3">1611_PpyrPB1</strain>
        <tissue evidence="3">Whole body</tissue>
    </source>
</reference>
<dbReference type="InParanoid" id="A0A5N4AI88"/>
<dbReference type="SUPFAM" id="SSF47565">
    <property type="entry name" value="Insect pheromone/odorant-binding proteins"/>
    <property type="match status" value="1"/>
</dbReference>
<protein>
    <submittedName>
        <fullName evidence="3">Uncharacterized protein</fullName>
    </submittedName>
</protein>
<keyword evidence="1" id="KW-0732">Signal</keyword>
<dbReference type="AlphaFoldDB" id="A0A5N4AI88"/>
<feature type="chain" id="PRO_5036147791" evidence="1">
    <location>
        <begin position="17"/>
        <end position="138"/>
    </location>
</feature>
<dbReference type="Pfam" id="PF01395">
    <property type="entry name" value="PBP_GOBP"/>
    <property type="match status" value="1"/>
</dbReference>
<name>A0A5N4AI88_PHOPY</name>
<comment type="caution">
    <text evidence="3">The sequence shown here is derived from an EMBL/GenBank/DDBJ whole genome shotgun (WGS) entry which is preliminary data.</text>
</comment>
<dbReference type="EMBL" id="VVIM01000006">
    <property type="protein sequence ID" value="KAB0797075.1"/>
    <property type="molecule type" value="Genomic_DNA"/>
</dbReference>
<evidence type="ECO:0000313" key="4">
    <source>
        <dbReference type="Proteomes" id="UP000327044"/>
    </source>
</evidence>
<reference evidence="3 4" key="1">
    <citation type="journal article" date="2018" name="Elife">
        <title>Firefly genomes illuminate parallel origins of bioluminescence in beetles.</title>
        <authorList>
            <person name="Fallon T.R."/>
            <person name="Lower S.E."/>
            <person name="Chang C.H."/>
            <person name="Bessho-Uehara M."/>
            <person name="Martin G.J."/>
            <person name="Bewick A.J."/>
            <person name="Behringer M."/>
            <person name="Debat H.J."/>
            <person name="Wong I."/>
            <person name="Day J.C."/>
            <person name="Suvorov A."/>
            <person name="Silva C.J."/>
            <person name="Stanger-Hall K.F."/>
            <person name="Hall D.W."/>
            <person name="Schmitz R.J."/>
            <person name="Nelson D.R."/>
            <person name="Lewis S.M."/>
            <person name="Shigenobu S."/>
            <person name="Bybee S.M."/>
            <person name="Larracuente A.M."/>
            <person name="Oba Y."/>
            <person name="Weng J.K."/>
        </authorList>
    </citation>
    <scope>NUCLEOTIDE SEQUENCE [LARGE SCALE GENOMIC DNA]</scope>
    <source>
        <strain evidence="3">1611_PpyrPB1</strain>
        <tissue evidence="3">Whole body</tissue>
    </source>
</reference>
<dbReference type="GO" id="GO:0005549">
    <property type="term" value="F:odorant binding"/>
    <property type="evidence" value="ECO:0007669"/>
    <property type="project" value="InterPro"/>
</dbReference>
<dbReference type="Proteomes" id="UP000327044">
    <property type="component" value="Unassembled WGS sequence"/>
</dbReference>
<evidence type="ECO:0000256" key="1">
    <source>
        <dbReference type="SAM" id="SignalP"/>
    </source>
</evidence>
<dbReference type="CDD" id="cd23992">
    <property type="entry name" value="PBP_GOBP"/>
    <property type="match status" value="1"/>
</dbReference>
<accession>A0A5N4AI88</accession>
<keyword evidence="4" id="KW-1185">Reference proteome</keyword>
<dbReference type="SMART" id="SM00708">
    <property type="entry name" value="PhBP"/>
    <property type="match status" value="1"/>
</dbReference>
<evidence type="ECO:0000313" key="3">
    <source>
        <dbReference type="EMBL" id="KAB0797075.1"/>
    </source>
</evidence>
<dbReference type="InterPro" id="IPR036728">
    <property type="entry name" value="PBP_GOBP_sf"/>
</dbReference>
<organism evidence="3 4">
    <name type="scientific">Photinus pyralis</name>
    <name type="common">Common eastern firefly</name>
    <name type="synonym">Lampyris pyralis</name>
    <dbReference type="NCBI Taxonomy" id="7054"/>
    <lineage>
        <taxon>Eukaryota</taxon>
        <taxon>Metazoa</taxon>
        <taxon>Ecdysozoa</taxon>
        <taxon>Arthropoda</taxon>
        <taxon>Hexapoda</taxon>
        <taxon>Insecta</taxon>
        <taxon>Pterygota</taxon>
        <taxon>Neoptera</taxon>
        <taxon>Endopterygota</taxon>
        <taxon>Coleoptera</taxon>
        <taxon>Polyphaga</taxon>
        <taxon>Elateriformia</taxon>
        <taxon>Elateroidea</taxon>
        <taxon>Lampyridae</taxon>
        <taxon>Lampyrinae</taxon>
        <taxon>Photinus</taxon>
    </lineage>
</organism>
<dbReference type="Gene3D" id="1.10.238.20">
    <property type="entry name" value="Pheromone/general odorant binding protein domain"/>
    <property type="match status" value="1"/>
</dbReference>
<dbReference type="FunCoup" id="A0A5N4AI88">
    <property type="interactions" value="1"/>
</dbReference>
<dbReference type="EMBL" id="VVIM01000007">
    <property type="protein sequence ID" value="KAB0795953.1"/>
    <property type="molecule type" value="Genomic_DNA"/>
</dbReference>
<feature type="signal peptide" evidence="1">
    <location>
        <begin position="1"/>
        <end position="16"/>
    </location>
</feature>
<proteinExistence type="predicted"/>
<dbReference type="InterPro" id="IPR006170">
    <property type="entry name" value="PBP/GOBP"/>
</dbReference>
<gene>
    <name evidence="3" type="ORF">PPYR_08069</name>
    <name evidence="2" type="ORF">PPYR_10014</name>
</gene>
<evidence type="ECO:0000313" key="2">
    <source>
        <dbReference type="EMBL" id="KAB0795953.1"/>
    </source>
</evidence>